<dbReference type="WBParaSite" id="ES5_v2.g22364.t1">
    <property type="protein sequence ID" value="ES5_v2.g22364.t1"/>
    <property type="gene ID" value="ES5_v2.g22364"/>
</dbReference>
<sequence>MELWKPLMHLKFLGGKSYQKLFDFNDELVDYVKMHINEHRETIDFEEEPRDYIDAFLIEQKKQQISKASGPAKKGEWSDLQLIGTLIDLFGAGMETTSTTTQMFIFYIIHNPEIQQKIHEEIDNVIGRDKIITMSDQSKLPYFNACLQEVQRLATVLPLNLFHRTTEDLEIDGYTIPKGTTVIPQFESVHKDENEFKDPQKFDPSRFLDLENNYKKDDRVTPFSLGKRACLGESLARMELFLFAATFFQHFEFHPENPDCLPPFEYDYSFVKSIKPFKVRIFERK</sequence>
<name>A0AC34FZG3_9BILA</name>
<reference evidence="2" key="1">
    <citation type="submission" date="2022-11" db="UniProtKB">
        <authorList>
            <consortium name="WormBaseParasite"/>
        </authorList>
    </citation>
    <scope>IDENTIFICATION</scope>
</reference>
<organism evidence="1 2">
    <name type="scientific">Panagrolaimus sp. ES5</name>
    <dbReference type="NCBI Taxonomy" id="591445"/>
    <lineage>
        <taxon>Eukaryota</taxon>
        <taxon>Metazoa</taxon>
        <taxon>Ecdysozoa</taxon>
        <taxon>Nematoda</taxon>
        <taxon>Chromadorea</taxon>
        <taxon>Rhabditida</taxon>
        <taxon>Tylenchina</taxon>
        <taxon>Panagrolaimomorpha</taxon>
        <taxon>Panagrolaimoidea</taxon>
        <taxon>Panagrolaimidae</taxon>
        <taxon>Panagrolaimus</taxon>
    </lineage>
</organism>
<dbReference type="Proteomes" id="UP000887579">
    <property type="component" value="Unplaced"/>
</dbReference>
<accession>A0AC34FZG3</accession>
<proteinExistence type="predicted"/>
<evidence type="ECO:0000313" key="1">
    <source>
        <dbReference type="Proteomes" id="UP000887579"/>
    </source>
</evidence>
<protein>
    <submittedName>
        <fullName evidence="2">Cytochrome P450</fullName>
    </submittedName>
</protein>
<evidence type="ECO:0000313" key="2">
    <source>
        <dbReference type="WBParaSite" id="ES5_v2.g22364.t1"/>
    </source>
</evidence>